<keyword evidence="4" id="KW-0408">Iron</keyword>
<accession>A0ABS9MTM0</accession>
<dbReference type="PANTHER" id="PTHR43255">
    <property type="entry name" value="IRON-SULFUR-BINDING OXIDOREDUCTASE FADF-RELATED-RELATED"/>
    <property type="match status" value="1"/>
</dbReference>
<evidence type="ECO:0000256" key="4">
    <source>
        <dbReference type="ARBA" id="ARBA00023004"/>
    </source>
</evidence>
<comment type="caution">
    <text evidence="8">The sequence shown here is derived from an EMBL/GenBank/DDBJ whole genome shotgun (WGS) entry which is preliminary data.</text>
</comment>
<feature type="transmembrane region" description="Helical" evidence="6">
    <location>
        <begin position="216"/>
        <end position="236"/>
    </location>
</feature>
<dbReference type="SUPFAM" id="SSF46548">
    <property type="entry name" value="alpha-helical ferredoxin"/>
    <property type="match status" value="1"/>
</dbReference>
<dbReference type="EMBL" id="JAKNCT010000020">
    <property type="protein sequence ID" value="MCG5031978.1"/>
    <property type="molecule type" value="Genomic_DNA"/>
</dbReference>
<dbReference type="Gene3D" id="1.10.1060.10">
    <property type="entry name" value="Alpha-helical ferredoxin"/>
    <property type="match status" value="1"/>
</dbReference>
<keyword evidence="9" id="KW-1185">Reference proteome</keyword>
<evidence type="ECO:0000313" key="9">
    <source>
        <dbReference type="Proteomes" id="UP001297600"/>
    </source>
</evidence>
<keyword evidence="6" id="KW-1133">Transmembrane helix</keyword>
<dbReference type="InterPro" id="IPR017896">
    <property type="entry name" value="4Fe4S_Fe-S-bd"/>
</dbReference>
<dbReference type="InterPro" id="IPR004017">
    <property type="entry name" value="Cys_rich_dom"/>
</dbReference>
<keyword evidence="5" id="KW-0411">Iron-sulfur</keyword>
<feature type="transmembrane region" description="Helical" evidence="6">
    <location>
        <begin position="120"/>
        <end position="142"/>
    </location>
</feature>
<dbReference type="PROSITE" id="PS51379">
    <property type="entry name" value="4FE4S_FER_2"/>
    <property type="match status" value="2"/>
</dbReference>
<evidence type="ECO:0000259" key="7">
    <source>
        <dbReference type="PROSITE" id="PS51379"/>
    </source>
</evidence>
<dbReference type="PANTHER" id="PTHR43255:SF1">
    <property type="entry name" value="IRON-SULFUR-BINDING OXIDOREDUCTASE FADF-RELATED"/>
    <property type="match status" value="1"/>
</dbReference>
<keyword evidence="6" id="KW-0812">Transmembrane</keyword>
<feature type="transmembrane region" description="Helical" evidence="6">
    <location>
        <begin position="20"/>
        <end position="37"/>
    </location>
</feature>
<keyword evidence="3" id="KW-0560">Oxidoreductase</keyword>
<feature type="transmembrane region" description="Helical" evidence="6">
    <location>
        <begin position="154"/>
        <end position="175"/>
    </location>
</feature>
<dbReference type="Gene3D" id="1.20.950.20">
    <property type="entry name" value="Transmembrane di-heme cytochromes, Chain C"/>
    <property type="match status" value="1"/>
</dbReference>
<evidence type="ECO:0000313" key="8">
    <source>
        <dbReference type="EMBL" id="MCG5031978.1"/>
    </source>
</evidence>
<protein>
    <submittedName>
        <fullName evidence="8">4Fe-4S dicluster domain-containing protein</fullName>
    </submittedName>
</protein>
<dbReference type="Proteomes" id="UP001297600">
    <property type="component" value="Unassembled WGS sequence"/>
</dbReference>
<feature type="transmembrane region" description="Helical" evidence="6">
    <location>
        <begin position="80"/>
        <end position="100"/>
    </location>
</feature>
<proteinExistence type="predicted"/>
<dbReference type="InterPro" id="IPR051460">
    <property type="entry name" value="HdrC_iron-sulfur_subunit"/>
</dbReference>
<evidence type="ECO:0000256" key="5">
    <source>
        <dbReference type="ARBA" id="ARBA00023014"/>
    </source>
</evidence>
<name>A0ABS9MTM0_9BURK</name>
<feature type="transmembrane region" description="Helical" evidence="6">
    <location>
        <begin position="187"/>
        <end position="204"/>
    </location>
</feature>
<keyword evidence="6" id="KW-0472">Membrane</keyword>
<evidence type="ECO:0000256" key="1">
    <source>
        <dbReference type="ARBA" id="ARBA00022485"/>
    </source>
</evidence>
<dbReference type="SUPFAM" id="SSF103501">
    <property type="entry name" value="Respiratory nitrate reductase 1 gamma chain"/>
    <property type="match status" value="1"/>
</dbReference>
<sequence length="659" mass="73298">MNPTPFRPTFWNIPVEGQILIYILGILAVLFCAWGTVKSVRAILSGKPKALKEAPRERLRRLWNEGFLQTRIMRTASGKAHFAIFWGFIFLFFGTAAATLDWDVTRPLFGVRFLKGDFYLFYKLILDCAGVAALIGLGYAAYSRWIKKGPSLEASPRFAALIGSLAFIIITGFFIEALRLAAQKPEWAGWSPVGCLLAGLFSSLSAPSLTTAHALLWWIHGLSALVFIAAIPATFYSHIFKAPWNIFEQKLEPLGAVPKIEKIEEQESFGISKFDQMSWKKRLDFEACTECARCTAVCPAVKMGTPLNPKEFVLKLQRAGRQKEAQDLSSVISEQELWSCSTCGACLNACPSRIDIPDLVVQMRTHYALEEGKFPPGVAKTLQNVATVGNPWGLDPGSRLDWASGLDVSLLEEGRHVDVLYWVGCAASYDRRAQKIARAMVKILKAAGVSFGVMPEERCHADFARRLGEEYLFQTAAAENIENFKRYSFDRILCACPHCFNTLAHEYPQFDGGKFQVISHADFILDLISKKLLPALSLDEASTVYHDPCYLARYNGIAQSPRSALRTFVPDLREPENKGLSSLCCGAGGGQFWFDGSRTQRINVIRFDELKATKATRIATACPFCMSMLDTAKSQRKDEETVVKDIAEIVAEALDKKSN</sequence>
<gene>
    <name evidence="8" type="ORF">MAF45_11100</name>
</gene>
<dbReference type="InterPro" id="IPR036197">
    <property type="entry name" value="NarG-like_sf"/>
</dbReference>
<dbReference type="InterPro" id="IPR009051">
    <property type="entry name" value="Helical_ferredxn"/>
</dbReference>
<organism evidence="8 9">
    <name type="scientific">Mesosutterella porci</name>
    <dbReference type="NCBI Taxonomy" id="2915351"/>
    <lineage>
        <taxon>Bacteria</taxon>
        <taxon>Pseudomonadati</taxon>
        <taxon>Pseudomonadota</taxon>
        <taxon>Betaproteobacteria</taxon>
        <taxon>Burkholderiales</taxon>
        <taxon>Sutterellaceae</taxon>
        <taxon>Mesosutterella</taxon>
    </lineage>
</organism>
<dbReference type="Pfam" id="PF02754">
    <property type="entry name" value="CCG"/>
    <property type="match status" value="2"/>
</dbReference>
<reference evidence="8 9" key="1">
    <citation type="submission" date="2022-02" db="EMBL/GenBank/DDBJ databases">
        <title>Mesosutterella porci, a novel member of the family Sutterellaceae from pig feces.</title>
        <authorList>
            <person name="Wylensek D."/>
            <person name="Clavel T."/>
        </authorList>
    </citation>
    <scope>NUCLEOTIDE SEQUENCE [LARGE SCALE GENOMIC DNA]</scope>
    <source>
        <strain evidence="9">oilRF-744-wt-GAM-9</strain>
    </source>
</reference>
<feature type="domain" description="4Fe-4S ferredoxin-type" evidence="7">
    <location>
        <begin position="279"/>
        <end position="306"/>
    </location>
</feature>
<dbReference type="RefSeq" id="WP_237980696.1">
    <property type="nucleotide sequence ID" value="NZ_JAKNCT010000020.1"/>
</dbReference>
<evidence type="ECO:0000256" key="3">
    <source>
        <dbReference type="ARBA" id="ARBA00023002"/>
    </source>
</evidence>
<evidence type="ECO:0000256" key="2">
    <source>
        <dbReference type="ARBA" id="ARBA00022723"/>
    </source>
</evidence>
<dbReference type="InterPro" id="IPR017900">
    <property type="entry name" value="4Fe4S_Fe_S_CS"/>
</dbReference>
<dbReference type="PROSITE" id="PS00198">
    <property type="entry name" value="4FE4S_FER_1"/>
    <property type="match status" value="1"/>
</dbReference>
<dbReference type="Pfam" id="PF13237">
    <property type="entry name" value="Fer4_10"/>
    <property type="match status" value="1"/>
</dbReference>
<evidence type="ECO:0000256" key="6">
    <source>
        <dbReference type="SAM" id="Phobius"/>
    </source>
</evidence>
<keyword evidence="1" id="KW-0004">4Fe-4S</keyword>
<keyword evidence="2" id="KW-0479">Metal-binding</keyword>
<feature type="domain" description="4Fe-4S ferredoxin-type" evidence="7">
    <location>
        <begin position="329"/>
        <end position="359"/>
    </location>
</feature>